<dbReference type="InterPro" id="IPR005624">
    <property type="entry name" value="PduO/GlcC-like"/>
</dbReference>
<dbReference type="InterPro" id="IPR038084">
    <property type="entry name" value="PduO/GlcC-like_sf"/>
</dbReference>
<name>A0AA91PYZ4_CLALS</name>
<dbReference type="EMBL" id="LYUB02000010">
    <property type="protein sequence ID" value="OVF07961.1"/>
    <property type="molecule type" value="Genomic_DNA"/>
</dbReference>
<dbReference type="PIRSF" id="PIRSF008757">
    <property type="entry name" value="UCP008757"/>
    <property type="match status" value="1"/>
</dbReference>
<accession>A0AA91PYZ4</accession>
<dbReference type="KEGG" id="clus:A9F13_10g00946"/>
<evidence type="ECO:0000313" key="2">
    <source>
        <dbReference type="Proteomes" id="UP000195602"/>
    </source>
</evidence>
<dbReference type="AlphaFoldDB" id="A0AA91PYZ4"/>
<gene>
    <name evidence="1" type="ORF">A9F13_10g00946</name>
</gene>
<dbReference type="Proteomes" id="UP000195602">
    <property type="component" value="Unassembled WGS sequence"/>
</dbReference>
<dbReference type="InterPro" id="IPR010371">
    <property type="entry name" value="YBR137W-like"/>
</dbReference>
<protein>
    <submittedName>
        <fullName evidence="1">Uncharacterized protein</fullName>
    </submittedName>
</protein>
<dbReference type="PANTHER" id="PTHR28255">
    <property type="match status" value="1"/>
</dbReference>
<dbReference type="GO" id="GO:0006620">
    <property type="term" value="P:post-translational protein targeting to endoplasmic reticulum membrane"/>
    <property type="evidence" value="ECO:0007669"/>
    <property type="project" value="TreeGrafter"/>
</dbReference>
<dbReference type="Gene3D" id="3.30.450.150">
    <property type="entry name" value="Haem-degrading domain"/>
    <property type="match status" value="1"/>
</dbReference>
<proteinExistence type="predicted"/>
<organism evidence="1 2">
    <name type="scientific">Clavispora lusitaniae</name>
    <name type="common">Candida lusitaniae</name>
    <dbReference type="NCBI Taxonomy" id="36911"/>
    <lineage>
        <taxon>Eukaryota</taxon>
        <taxon>Fungi</taxon>
        <taxon>Dikarya</taxon>
        <taxon>Ascomycota</taxon>
        <taxon>Saccharomycotina</taxon>
        <taxon>Pichiomycetes</taxon>
        <taxon>Metschnikowiaceae</taxon>
        <taxon>Clavispora</taxon>
    </lineage>
</organism>
<evidence type="ECO:0000313" key="1">
    <source>
        <dbReference type="EMBL" id="OVF07961.1"/>
    </source>
</evidence>
<dbReference type="Pfam" id="PF03928">
    <property type="entry name" value="HbpS-like"/>
    <property type="match status" value="1"/>
</dbReference>
<dbReference type="GO" id="GO:0072380">
    <property type="term" value="C:TRC complex"/>
    <property type="evidence" value="ECO:0007669"/>
    <property type="project" value="TreeGrafter"/>
</dbReference>
<dbReference type="PANTHER" id="PTHR28255:SF1">
    <property type="entry name" value="UPF0303 PROTEIN YBR137W"/>
    <property type="match status" value="1"/>
</dbReference>
<sequence>MTSPLQYSLEKLDQLEGSPIVLPFFNSDIAWQIGTLARELAQELPKPIMIDVTLANGQVLFHSPSKQGTMPDNDAWVNRKKKTVLRFGKSSFYMGRKLAKKEKDAGCSLGTEKAYFVSSLEYATHGGSVPIKAANFDGLYGALTISGLAQEEDHMFALKVLVETKRRLESVEKQLDLD</sequence>
<reference evidence="1 2" key="1">
    <citation type="submission" date="2017-04" db="EMBL/GenBank/DDBJ databases">
        <title>Draft genome of the yeast Clavispora lusitaniae type strain CBS 6936.</title>
        <authorList>
            <person name="Durrens P."/>
            <person name="Klopp C."/>
            <person name="Biteau N."/>
            <person name="Fitton-Ouhabi V."/>
            <person name="Dementhon K."/>
            <person name="Accoceberry I."/>
            <person name="Sherman D.J."/>
            <person name="Noel T."/>
        </authorList>
    </citation>
    <scope>NUCLEOTIDE SEQUENCE [LARGE SCALE GENOMIC DNA]</scope>
    <source>
        <strain evidence="1 2">CBS 6936</strain>
    </source>
</reference>
<dbReference type="SUPFAM" id="SSF143744">
    <property type="entry name" value="GlcG-like"/>
    <property type="match status" value="1"/>
</dbReference>
<comment type="caution">
    <text evidence="1">The sequence shown here is derived from an EMBL/GenBank/DDBJ whole genome shotgun (WGS) entry which is preliminary data.</text>
</comment>